<dbReference type="GO" id="GO:0010420">
    <property type="term" value="F:polyprenyldihydroxybenzoate methyltransferase activity"/>
    <property type="evidence" value="ECO:0007669"/>
    <property type="project" value="TreeGrafter"/>
</dbReference>
<protein>
    <submittedName>
        <fullName evidence="6">Methyltransferase domain-containing protein</fullName>
    </submittedName>
</protein>
<sequence>MPDCCPWRPGGSRSTVLEQRYGAGVHGLRALDIGCGFLAEEFARLGLRVTGVDPSAVSVATARRHAEASGLAIDDRVGAGESLPVEERGFDVVYCCDVLEHVDDLPRVVAETARVPARGGTYLFDTVDRTRTSRLPGGRGRAGVVLDAGVRGRPARLVDVHHAGRVARRLLREHGVEVREVVGPGPCCGALRLVADVVRARRGRTTYGELARRLDFGRTRSTAVSSMGWATPPRPGSAEGALVADLARQGRLLRYPWWAIRRRRPAVGADPGARCARPARRGRCARPGSARPGGGGRSGAGRRTGAAPP</sequence>
<dbReference type="SUPFAM" id="SSF53335">
    <property type="entry name" value="S-adenosyl-L-methionine-dependent methyltransferases"/>
    <property type="match status" value="1"/>
</dbReference>
<reference evidence="6 7" key="1">
    <citation type="submission" date="2018-09" db="EMBL/GenBank/DDBJ databases">
        <title>YIM 75000 draft genome.</title>
        <authorList>
            <person name="Tang S."/>
            <person name="Feng Y."/>
        </authorList>
    </citation>
    <scope>NUCLEOTIDE SEQUENCE [LARGE SCALE GENOMIC DNA]</scope>
    <source>
        <strain evidence="6 7">YIM 75000</strain>
    </source>
</reference>
<evidence type="ECO:0000259" key="5">
    <source>
        <dbReference type="Pfam" id="PF08241"/>
    </source>
</evidence>
<accession>A0A3A3Z1C5</accession>
<dbReference type="CDD" id="cd02440">
    <property type="entry name" value="AdoMet_MTases"/>
    <property type="match status" value="1"/>
</dbReference>
<evidence type="ECO:0000256" key="3">
    <source>
        <dbReference type="ARBA" id="ARBA00022691"/>
    </source>
</evidence>
<keyword evidence="2 6" id="KW-0808">Transferase</keyword>
<keyword evidence="3" id="KW-0949">S-adenosyl-L-methionine</keyword>
<comment type="caution">
    <text evidence="6">The sequence shown here is derived from an EMBL/GenBank/DDBJ whole genome shotgun (WGS) entry which is preliminary data.</text>
</comment>
<dbReference type="InterPro" id="IPR013216">
    <property type="entry name" value="Methyltransf_11"/>
</dbReference>
<evidence type="ECO:0000256" key="4">
    <source>
        <dbReference type="SAM" id="MobiDB-lite"/>
    </source>
</evidence>
<dbReference type="OrthoDB" id="9805171at2"/>
<dbReference type="GO" id="GO:0032259">
    <property type="term" value="P:methylation"/>
    <property type="evidence" value="ECO:0007669"/>
    <property type="project" value="UniProtKB-KW"/>
</dbReference>
<evidence type="ECO:0000256" key="1">
    <source>
        <dbReference type="ARBA" id="ARBA00022603"/>
    </source>
</evidence>
<name>A0A3A3Z1C5_9ACTN</name>
<dbReference type="PANTHER" id="PTHR43464:SF19">
    <property type="entry name" value="UBIQUINONE BIOSYNTHESIS O-METHYLTRANSFERASE, MITOCHONDRIAL"/>
    <property type="match status" value="1"/>
</dbReference>
<feature type="region of interest" description="Disordered" evidence="4">
    <location>
        <begin position="268"/>
        <end position="309"/>
    </location>
</feature>
<dbReference type="AlphaFoldDB" id="A0A3A3Z1C5"/>
<keyword evidence="1 6" id="KW-0489">Methyltransferase</keyword>
<feature type="domain" description="Methyltransferase type 11" evidence="5">
    <location>
        <begin position="31"/>
        <end position="124"/>
    </location>
</feature>
<organism evidence="6 7">
    <name type="scientific">Vallicoccus soli</name>
    <dbReference type="NCBI Taxonomy" id="2339232"/>
    <lineage>
        <taxon>Bacteria</taxon>
        <taxon>Bacillati</taxon>
        <taxon>Actinomycetota</taxon>
        <taxon>Actinomycetes</taxon>
        <taxon>Motilibacterales</taxon>
        <taxon>Vallicoccaceae</taxon>
        <taxon>Vallicoccus</taxon>
    </lineage>
</organism>
<proteinExistence type="predicted"/>
<evidence type="ECO:0000313" key="7">
    <source>
        <dbReference type="Proteomes" id="UP000265614"/>
    </source>
</evidence>
<dbReference type="InterPro" id="IPR029063">
    <property type="entry name" value="SAM-dependent_MTases_sf"/>
</dbReference>
<dbReference type="PANTHER" id="PTHR43464">
    <property type="entry name" value="METHYLTRANSFERASE"/>
    <property type="match status" value="1"/>
</dbReference>
<dbReference type="Gene3D" id="3.40.50.150">
    <property type="entry name" value="Vaccinia Virus protein VP39"/>
    <property type="match status" value="1"/>
</dbReference>
<evidence type="ECO:0000313" key="6">
    <source>
        <dbReference type="EMBL" id="RJK97055.1"/>
    </source>
</evidence>
<dbReference type="Pfam" id="PF08241">
    <property type="entry name" value="Methyltransf_11"/>
    <property type="match status" value="1"/>
</dbReference>
<dbReference type="Proteomes" id="UP000265614">
    <property type="component" value="Unassembled WGS sequence"/>
</dbReference>
<evidence type="ECO:0000256" key="2">
    <source>
        <dbReference type="ARBA" id="ARBA00022679"/>
    </source>
</evidence>
<keyword evidence="7" id="KW-1185">Reference proteome</keyword>
<gene>
    <name evidence="6" type="ORF">D5H78_07485</name>
</gene>
<dbReference type="EMBL" id="QZEZ01000002">
    <property type="protein sequence ID" value="RJK97055.1"/>
    <property type="molecule type" value="Genomic_DNA"/>
</dbReference>